<dbReference type="SUPFAM" id="SSF46689">
    <property type="entry name" value="Homeodomain-like"/>
    <property type="match status" value="1"/>
</dbReference>
<dbReference type="CDD" id="cd06124">
    <property type="entry name" value="cupin_NimR-like_N"/>
    <property type="match status" value="1"/>
</dbReference>
<keyword evidence="2" id="KW-0805">Transcription regulation</keyword>
<feature type="region of interest" description="Disordered" evidence="7">
    <location>
        <begin position="234"/>
        <end position="258"/>
    </location>
</feature>
<evidence type="ECO:0000256" key="7">
    <source>
        <dbReference type="SAM" id="MobiDB-lite"/>
    </source>
</evidence>
<dbReference type="Gene3D" id="1.10.10.60">
    <property type="entry name" value="Homeodomain-like"/>
    <property type="match status" value="1"/>
</dbReference>
<dbReference type="InterPro" id="IPR009057">
    <property type="entry name" value="Homeodomain-like_sf"/>
</dbReference>
<protein>
    <recommendedName>
        <fullName evidence="5">HTH-type transcriptional regulator RipA</fullName>
    </recommendedName>
    <alternativeName>
        <fullName evidence="6">Repressor of iron proteins A</fullName>
    </alternativeName>
</protein>
<dbReference type="GO" id="GO:0043565">
    <property type="term" value="F:sequence-specific DNA binding"/>
    <property type="evidence" value="ECO:0007669"/>
    <property type="project" value="InterPro"/>
</dbReference>
<dbReference type="PANTHER" id="PTHR11019">
    <property type="entry name" value="HTH-TYPE TRANSCRIPTIONAL REGULATOR NIMR"/>
    <property type="match status" value="1"/>
</dbReference>
<dbReference type="InterPro" id="IPR018060">
    <property type="entry name" value="HTH_AraC"/>
</dbReference>
<keyword evidence="4" id="KW-0804">Transcription</keyword>
<dbReference type="InterPro" id="IPR011051">
    <property type="entry name" value="RmlC_Cupin_sf"/>
</dbReference>
<dbReference type="PANTHER" id="PTHR11019:SF199">
    <property type="entry name" value="HTH-TYPE TRANSCRIPTIONAL REGULATOR NIMR"/>
    <property type="match status" value="1"/>
</dbReference>
<evidence type="ECO:0000256" key="3">
    <source>
        <dbReference type="ARBA" id="ARBA00023125"/>
    </source>
</evidence>
<name>A0A917W7I5_9ACTN</name>
<dbReference type="SUPFAM" id="SSF51182">
    <property type="entry name" value="RmlC-like cupins"/>
    <property type="match status" value="1"/>
</dbReference>
<evidence type="ECO:0000256" key="2">
    <source>
        <dbReference type="ARBA" id="ARBA00023015"/>
    </source>
</evidence>
<evidence type="ECO:0000256" key="6">
    <source>
        <dbReference type="ARBA" id="ARBA00079449"/>
    </source>
</evidence>
<keyword evidence="1" id="KW-0678">Repressor</keyword>
<dbReference type="SMART" id="SM00342">
    <property type="entry name" value="HTH_ARAC"/>
    <property type="match status" value="1"/>
</dbReference>
<comment type="caution">
    <text evidence="9">The sequence shown here is derived from an EMBL/GenBank/DDBJ whole genome shotgun (WGS) entry which is preliminary data.</text>
</comment>
<evidence type="ECO:0000256" key="4">
    <source>
        <dbReference type="ARBA" id="ARBA00023163"/>
    </source>
</evidence>
<dbReference type="PROSITE" id="PS00041">
    <property type="entry name" value="HTH_ARAC_FAMILY_1"/>
    <property type="match status" value="1"/>
</dbReference>
<feature type="domain" description="HTH araC/xylS-type" evidence="8">
    <location>
        <begin position="139"/>
        <end position="239"/>
    </location>
</feature>
<dbReference type="Pfam" id="PF12833">
    <property type="entry name" value="HTH_18"/>
    <property type="match status" value="1"/>
</dbReference>
<keyword evidence="10" id="KW-1185">Reference proteome</keyword>
<reference evidence="9" key="2">
    <citation type="submission" date="2020-09" db="EMBL/GenBank/DDBJ databases">
        <authorList>
            <person name="Sun Q."/>
            <person name="Zhou Y."/>
        </authorList>
    </citation>
    <scope>NUCLEOTIDE SEQUENCE</scope>
    <source>
        <strain evidence="9">CGMCC 4.7306</strain>
    </source>
</reference>
<evidence type="ECO:0000313" key="10">
    <source>
        <dbReference type="Proteomes" id="UP000613840"/>
    </source>
</evidence>
<dbReference type="EMBL" id="BMMZ01000009">
    <property type="protein sequence ID" value="GGL72835.1"/>
    <property type="molecule type" value="Genomic_DNA"/>
</dbReference>
<keyword evidence="3" id="KW-0238">DNA-binding</keyword>
<dbReference type="AlphaFoldDB" id="A0A917W7I5"/>
<evidence type="ECO:0000259" key="8">
    <source>
        <dbReference type="PROSITE" id="PS01124"/>
    </source>
</evidence>
<reference evidence="9" key="1">
    <citation type="journal article" date="2014" name="Int. J. Syst. Evol. Microbiol.">
        <title>Complete genome sequence of Corynebacterium casei LMG S-19264T (=DSM 44701T), isolated from a smear-ripened cheese.</title>
        <authorList>
            <consortium name="US DOE Joint Genome Institute (JGI-PGF)"/>
            <person name="Walter F."/>
            <person name="Albersmeier A."/>
            <person name="Kalinowski J."/>
            <person name="Ruckert C."/>
        </authorList>
    </citation>
    <scope>NUCLEOTIDE SEQUENCE</scope>
    <source>
        <strain evidence="9">CGMCC 4.7306</strain>
    </source>
</reference>
<sequence length="258" mass="27842">MSAIGVERFDMLRGEAFNRHVHSVHQLAWARTGVLTVDVTNRYWVLPTTLGLWIPAGTWHATAALRNTVMQSAYVEPDGCALDWAEPTVVAVSPLAAQLIEFLAGDPDQTARGHAEALLLSDLRPASQATIALPLPTDRRARDVADQLLADPTDQRSLDELARAVGSSARTLLRVFSSETGLTFNQWRVHARLQAAVGQLAQGEPVSRVARLVGYATPSAFVAAFRRVTGHTPASYFGRPPQPVPTFPAAYDSGQDGG</sequence>
<dbReference type="RefSeq" id="WP_229670199.1">
    <property type="nucleotide sequence ID" value="NZ_BMMZ01000009.1"/>
</dbReference>
<dbReference type="FunFam" id="1.10.10.60:FF:000132">
    <property type="entry name" value="AraC family transcriptional regulator"/>
    <property type="match status" value="1"/>
</dbReference>
<dbReference type="Proteomes" id="UP000613840">
    <property type="component" value="Unassembled WGS sequence"/>
</dbReference>
<dbReference type="GO" id="GO:0003700">
    <property type="term" value="F:DNA-binding transcription factor activity"/>
    <property type="evidence" value="ECO:0007669"/>
    <property type="project" value="InterPro"/>
</dbReference>
<organism evidence="9 10">
    <name type="scientific">Microlunatus endophyticus</name>
    <dbReference type="NCBI Taxonomy" id="1716077"/>
    <lineage>
        <taxon>Bacteria</taxon>
        <taxon>Bacillati</taxon>
        <taxon>Actinomycetota</taxon>
        <taxon>Actinomycetes</taxon>
        <taxon>Propionibacteriales</taxon>
        <taxon>Propionibacteriaceae</taxon>
        <taxon>Microlunatus</taxon>
    </lineage>
</organism>
<accession>A0A917W7I5</accession>
<evidence type="ECO:0000313" key="9">
    <source>
        <dbReference type="EMBL" id="GGL72835.1"/>
    </source>
</evidence>
<dbReference type="PROSITE" id="PS01124">
    <property type="entry name" value="HTH_ARAC_FAMILY_2"/>
    <property type="match status" value="1"/>
</dbReference>
<proteinExistence type="predicted"/>
<gene>
    <name evidence="9" type="ORF">GCM10011575_33890</name>
</gene>
<evidence type="ECO:0000256" key="5">
    <source>
        <dbReference type="ARBA" id="ARBA00074140"/>
    </source>
</evidence>
<evidence type="ECO:0000256" key="1">
    <source>
        <dbReference type="ARBA" id="ARBA00022491"/>
    </source>
</evidence>
<dbReference type="InterPro" id="IPR018062">
    <property type="entry name" value="HTH_AraC-typ_CS"/>
</dbReference>